<protein>
    <recommendedName>
        <fullName evidence="1">Tle cognate immunity protein 4 C-terminal domain-containing protein</fullName>
    </recommendedName>
</protein>
<dbReference type="SMR" id="A0A0H2ZE77"/>
<sequence length="232" mass="26623">MEAKIPLAKIYEHDLGIPDSHILGSKNIPFHVLLWRNQRVYYFTFSKPTENSAQRIKDLIARFRTRELYEVPNEPGICFPYGFIADDGKTAYELKNSLRFTRTPNVIFSLLTASANDPWQTRPTSGLYDSDFRPGYDRQKWKKSALLDSLHIGKRLAAFEGWRLDPRPDSGERERAWFGLAHTGGTLDPLVAIQVQTFQKGTDDLTDYTPPPEEVLPRLKALSQSIEQRLAR</sequence>
<accession>A0A0H2ZE77</accession>
<dbReference type="EMBL" id="CP000438">
    <property type="protein sequence ID" value="ABJ12741.1"/>
    <property type="molecule type" value="Genomic_DNA"/>
</dbReference>
<dbReference type="HOGENOM" id="CLU_072566_0_0_6"/>
<dbReference type="KEGG" id="pau:PA14_18960"/>
<organism evidence="2 3">
    <name type="scientific">Pseudomonas aeruginosa (strain UCBPP-PA14)</name>
    <dbReference type="NCBI Taxonomy" id="208963"/>
    <lineage>
        <taxon>Bacteria</taxon>
        <taxon>Pseudomonadati</taxon>
        <taxon>Pseudomonadota</taxon>
        <taxon>Gammaproteobacteria</taxon>
        <taxon>Pseudomonadales</taxon>
        <taxon>Pseudomonadaceae</taxon>
        <taxon>Pseudomonas</taxon>
    </lineage>
</organism>
<dbReference type="AlphaFoldDB" id="A0A0H2ZE77"/>
<evidence type="ECO:0000259" key="1">
    <source>
        <dbReference type="Pfam" id="PF18426"/>
    </source>
</evidence>
<feature type="domain" description="Tle cognate immunity protein 4 C-terminal" evidence="1">
    <location>
        <begin position="70"/>
        <end position="116"/>
    </location>
</feature>
<dbReference type="Pfam" id="PF18426">
    <property type="entry name" value="Tli4_C"/>
    <property type="match status" value="1"/>
</dbReference>
<evidence type="ECO:0000313" key="3">
    <source>
        <dbReference type="Proteomes" id="UP000000653"/>
    </source>
</evidence>
<proteinExistence type="predicted"/>
<dbReference type="InterPro" id="IPR041290">
    <property type="entry name" value="Tli4_C"/>
</dbReference>
<name>A0A0H2ZE77_PSEAB</name>
<dbReference type="RefSeq" id="WP_003109999.1">
    <property type="nucleotide sequence ID" value="NC_008463.1"/>
</dbReference>
<dbReference type="Proteomes" id="UP000000653">
    <property type="component" value="Chromosome"/>
</dbReference>
<evidence type="ECO:0000313" key="2">
    <source>
        <dbReference type="EMBL" id="ABJ12741.1"/>
    </source>
</evidence>
<reference evidence="2 3" key="1">
    <citation type="journal article" date="2006" name="Genome Biol.">
        <title>Genomic analysis reveals that Pseudomonas aeruginosa virulence is combinatorial.</title>
        <authorList>
            <person name="Lee D.G."/>
            <person name="Urbach J.M."/>
            <person name="Wu G."/>
            <person name="Liberati N.T."/>
            <person name="Feinbaum R.L."/>
            <person name="Miyata S."/>
            <person name="Diggins L.T."/>
            <person name="He J."/>
            <person name="Saucier M."/>
            <person name="Deziel E."/>
            <person name="Friedman L."/>
            <person name="Li L."/>
            <person name="Grills G."/>
            <person name="Montgomery K."/>
            <person name="Kucherlapati R."/>
            <person name="Rahme L.G."/>
            <person name="Ausubel F.M."/>
        </authorList>
    </citation>
    <scope>NUCLEOTIDE SEQUENCE [LARGE SCALE GENOMIC DNA]</scope>
    <source>
        <strain evidence="2 3">UCBPP-PA14</strain>
    </source>
</reference>
<gene>
    <name evidence="2" type="ordered locus">PA14_18960</name>
</gene>